<dbReference type="Proteomes" id="UP000887578">
    <property type="component" value="Unplaced"/>
</dbReference>
<evidence type="ECO:0000313" key="1">
    <source>
        <dbReference type="Proteomes" id="UP000887578"/>
    </source>
</evidence>
<accession>A0A914QFC3</accession>
<dbReference type="WBParaSite" id="PDA_v2.g30413.t1">
    <property type="protein sequence ID" value="PDA_v2.g30413.t1"/>
    <property type="gene ID" value="PDA_v2.g30413"/>
</dbReference>
<reference evidence="2" key="1">
    <citation type="submission" date="2022-11" db="UniProtKB">
        <authorList>
            <consortium name="WormBaseParasite"/>
        </authorList>
    </citation>
    <scope>IDENTIFICATION</scope>
</reference>
<name>A0A914QFC3_9BILA</name>
<protein>
    <submittedName>
        <fullName evidence="2">F-box domain-containing protein</fullName>
    </submittedName>
</protein>
<sequence>MITFTTNGMVYQRFGFPAPIMDYILKNLKPHHLLKLYQCSKYFYAKFRQNIIQHLEIVNDGEPEHFNPALTSICFSNSALPKLIDFWITDSFVYRAPMNGKFLPSFSNCTIEKLELCDYILWSEYKIITKAESIKEMKIIGILDFGDFVPIEDIIAEVPNASSIEISESVTTATTYSSLMSLNHKAKISNVAFKNVSIFEPFDFVLLRDFFLKNAVTRCNILFEFKLFHEENQVFHDFNVRLKELSIHCSKQISLRLKQRQLLTRGIL</sequence>
<evidence type="ECO:0000313" key="2">
    <source>
        <dbReference type="WBParaSite" id="PDA_v2.g30413.t1"/>
    </source>
</evidence>
<dbReference type="AlphaFoldDB" id="A0A914QFC3"/>
<proteinExistence type="predicted"/>
<organism evidence="1 2">
    <name type="scientific">Panagrolaimus davidi</name>
    <dbReference type="NCBI Taxonomy" id="227884"/>
    <lineage>
        <taxon>Eukaryota</taxon>
        <taxon>Metazoa</taxon>
        <taxon>Ecdysozoa</taxon>
        <taxon>Nematoda</taxon>
        <taxon>Chromadorea</taxon>
        <taxon>Rhabditida</taxon>
        <taxon>Tylenchina</taxon>
        <taxon>Panagrolaimomorpha</taxon>
        <taxon>Panagrolaimoidea</taxon>
        <taxon>Panagrolaimidae</taxon>
        <taxon>Panagrolaimus</taxon>
    </lineage>
</organism>
<keyword evidence="1" id="KW-1185">Reference proteome</keyword>